<dbReference type="SUPFAM" id="SSF56784">
    <property type="entry name" value="HAD-like"/>
    <property type="match status" value="1"/>
</dbReference>
<dbReference type="EMBL" id="BLRU01000006">
    <property type="protein sequence ID" value="GFP18643.1"/>
    <property type="molecule type" value="Genomic_DNA"/>
</dbReference>
<feature type="transmembrane region" description="Helical" evidence="17">
    <location>
        <begin position="246"/>
        <end position="266"/>
    </location>
</feature>
<feature type="transmembrane region" description="Helical" evidence="17">
    <location>
        <begin position="761"/>
        <end position="782"/>
    </location>
</feature>
<evidence type="ECO:0000313" key="19">
    <source>
        <dbReference type="EMBL" id="GFP18643.1"/>
    </source>
</evidence>
<keyword evidence="12 17" id="KW-1133">Transmembrane helix</keyword>
<dbReference type="GO" id="GO:0005388">
    <property type="term" value="F:P-type calcium transporter activity"/>
    <property type="evidence" value="ECO:0007669"/>
    <property type="project" value="UniProtKB-EC"/>
</dbReference>
<dbReference type="Pfam" id="PF00689">
    <property type="entry name" value="Cation_ATPase_C"/>
    <property type="match status" value="1"/>
</dbReference>
<keyword evidence="13" id="KW-0406">Ion transport</keyword>
<dbReference type="PRINTS" id="PR00119">
    <property type="entry name" value="CATATPASE"/>
</dbReference>
<evidence type="ECO:0000256" key="8">
    <source>
        <dbReference type="ARBA" id="ARBA00022741"/>
    </source>
</evidence>
<feature type="transmembrane region" description="Helical" evidence="17">
    <location>
        <begin position="874"/>
        <end position="894"/>
    </location>
</feature>
<evidence type="ECO:0000256" key="13">
    <source>
        <dbReference type="ARBA" id="ARBA00023065"/>
    </source>
</evidence>
<dbReference type="RefSeq" id="WP_176235377.1">
    <property type="nucleotide sequence ID" value="NZ_BLRU01000006.1"/>
</dbReference>
<evidence type="ECO:0000313" key="21">
    <source>
        <dbReference type="EMBL" id="GFP38755.1"/>
    </source>
</evidence>
<evidence type="ECO:0000256" key="3">
    <source>
        <dbReference type="ARBA" id="ARBA00012790"/>
    </source>
</evidence>
<keyword evidence="11" id="KW-1278">Translocase</keyword>
<keyword evidence="5" id="KW-0109">Calcium transport</keyword>
<evidence type="ECO:0000256" key="1">
    <source>
        <dbReference type="ARBA" id="ARBA00004651"/>
    </source>
</evidence>
<feature type="transmembrane region" description="Helical" evidence="17">
    <location>
        <begin position="839"/>
        <end position="859"/>
    </location>
</feature>
<dbReference type="InterPro" id="IPR023299">
    <property type="entry name" value="ATPase_P-typ_cyto_dom_N"/>
</dbReference>
<feature type="transmembrane region" description="Helical" evidence="17">
    <location>
        <begin position="82"/>
        <end position="103"/>
    </location>
</feature>
<gene>
    <name evidence="19" type="ORF">HKBW3S03_00148</name>
    <name evidence="20" type="ORF">HKBW3S34_00321</name>
    <name evidence="21" type="ORF">HKBW3S47_00456</name>
</gene>
<dbReference type="SUPFAM" id="SSF81665">
    <property type="entry name" value="Calcium ATPase, transmembrane domain M"/>
    <property type="match status" value="1"/>
</dbReference>
<evidence type="ECO:0000256" key="6">
    <source>
        <dbReference type="ARBA" id="ARBA00022692"/>
    </source>
</evidence>
<feature type="transmembrane region" description="Helical" evidence="17">
    <location>
        <begin position="802"/>
        <end position="818"/>
    </location>
</feature>
<dbReference type="SUPFAM" id="SSF81653">
    <property type="entry name" value="Calcium ATPase, transduction domain A"/>
    <property type="match status" value="1"/>
</dbReference>
<dbReference type="Pfam" id="PF13246">
    <property type="entry name" value="Cation_ATPase"/>
    <property type="match status" value="1"/>
</dbReference>
<evidence type="ECO:0000256" key="15">
    <source>
        <dbReference type="ARBA" id="ARBA00049360"/>
    </source>
</evidence>
<dbReference type="SFLD" id="SFLDF00027">
    <property type="entry name" value="p-type_atpase"/>
    <property type="match status" value="1"/>
</dbReference>
<protein>
    <recommendedName>
        <fullName evidence="16">Probable cation-transporting ATPase F</fullName>
        <ecNumber evidence="3">7.2.2.10</ecNumber>
    </recommendedName>
</protein>
<dbReference type="EMBL" id="BLSD01000014">
    <property type="protein sequence ID" value="GFP38755.1"/>
    <property type="molecule type" value="Genomic_DNA"/>
</dbReference>
<dbReference type="Pfam" id="PF00122">
    <property type="entry name" value="E1-E2_ATPase"/>
    <property type="match status" value="1"/>
</dbReference>
<dbReference type="InterPro" id="IPR008250">
    <property type="entry name" value="ATPase_P-typ_transduc_dom_A_sf"/>
</dbReference>
<evidence type="ECO:0000256" key="10">
    <source>
        <dbReference type="ARBA" id="ARBA00022840"/>
    </source>
</evidence>
<dbReference type="NCBIfam" id="TIGR01522">
    <property type="entry name" value="ATPase-IIA2_Ca"/>
    <property type="match status" value="1"/>
</dbReference>
<dbReference type="GO" id="GO:0140352">
    <property type="term" value="P:export from cell"/>
    <property type="evidence" value="ECO:0007669"/>
    <property type="project" value="UniProtKB-ARBA"/>
</dbReference>
<keyword evidence="9" id="KW-0106">Calcium</keyword>
<keyword evidence="7" id="KW-0479">Metal-binding</keyword>
<feature type="transmembrane region" description="Helical" evidence="17">
    <location>
        <begin position="721"/>
        <end position="740"/>
    </location>
</feature>
<organism evidence="19 23">
    <name type="scientific">Candidatus Hakubella thermalkaliphila</name>
    <dbReference type="NCBI Taxonomy" id="2754717"/>
    <lineage>
        <taxon>Bacteria</taxon>
        <taxon>Bacillati</taxon>
        <taxon>Actinomycetota</taxon>
        <taxon>Actinomycetota incertae sedis</taxon>
        <taxon>Candidatus Hakubellales</taxon>
        <taxon>Candidatus Hakubellaceae</taxon>
        <taxon>Candidatus Hakubella</taxon>
    </lineage>
</organism>
<dbReference type="SFLD" id="SFLDG00002">
    <property type="entry name" value="C1.7:_P-type_atpase_like"/>
    <property type="match status" value="1"/>
</dbReference>
<dbReference type="Gene3D" id="1.20.1110.10">
    <property type="entry name" value="Calcium-transporting ATPase, transmembrane domain"/>
    <property type="match status" value="1"/>
</dbReference>
<comment type="caution">
    <text evidence="19">The sequence shown here is derived from an EMBL/GenBank/DDBJ whole genome shotgun (WGS) entry which is preliminary data.</text>
</comment>
<dbReference type="Gene3D" id="3.40.50.1000">
    <property type="entry name" value="HAD superfamily/HAD-like"/>
    <property type="match status" value="1"/>
</dbReference>
<dbReference type="FunFam" id="3.40.50.1000:FF:000028">
    <property type="entry name" value="Calcium-transporting P-type ATPase, putative"/>
    <property type="match status" value="1"/>
</dbReference>
<proteinExistence type="inferred from homology"/>
<keyword evidence="10" id="KW-0067">ATP-binding</keyword>
<name>A0A6V8NEN8_9ACTN</name>
<dbReference type="Proteomes" id="UP000569018">
    <property type="component" value="Unassembled WGS sequence"/>
</dbReference>
<evidence type="ECO:0000313" key="22">
    <source>
        <dbReference type="Proteomes" id="UP000569018"/>
    </source>
</evidence>
<dbReference type="Proteomes" id="UP000588083">
    <property type="component" value="Unassembled WGS sequence"/>
</dbReference>
<feature type="transmembrane region" description="Helical" evidence="17">
    <location>
        <begin position="688"/>
        <end position="709"/>
    </location>
</feature>
<accession>A0A6V8NEN8</accession>
<dbReference type="NCBIfam" id="TIGR01494">
    <property type="entry name" value="ATPase_P-type"/>
    <property type="match status" value="4"/>
</dbReference>
<keyword evidence="4" id="KW-1003">Cell membrane</keyword>
<evidence type="ECO:0000256" key="5">
    <source>
        <dbReference type="ARBA" id="ARBA00022568"/>
    </source>
</evidence>
<dbReference type="InterPro" id="IPR006068">
    <property type="entry name" value="ATPase_P-typ_cation-transptr_C"/>
</dbReference>
<dbReference type="SFLD" id="SFLDS00003">
    <property type="entry name" value="Haloacid_Dehalogenase"/>
    <property type="match status" value="1"/>
</dbReference>
<dbReference type="Gene3D" id="3.40.1110.10">
    <property type="entry name" value="Calcium-transporting ATPase, cytoplasmic domain N"/>
    <property type="match status" value="1"/>
</dbReference>
<feature type="transmembrane region" description="Helical" evidence="17">
    <location>
        <begin position="53"/>
        <end position="76"/>
    </location>
</feature>
<dbReference type="InterPro" id="IPR044492">
    <property type="entry name" value="P_typ_ATPase_HD_dom"/>
</dbReference>
<dbReference type="EC" id="7.2.2.10" evidence="3"/>
<comment type="subcellular location">
    <subcellularLocation>
        <location evidence="1">Cell membrane</location>
        <topology evidence="1">Multi-pass membrane protein</topology>
    </subcellularLocation>
</comment>
<evidence type="ECO:0000256" key="12">
    <source>
        <dbReference type="ARBA" id="ARBA00022989"/>
    </source>
</evidence>
<evidence type="ECO:0000256" key="16">
    <source>
        <dbReference type="ARBA" id="ARBA00069458"/>
    </source>
</evidence>
<sequence>MNNTDWYRLTIKEVIETLGTGESGLTTQEARARLLKFGPNQIREGEKASPWKIFLGQFKSFLILVLIIAAVISAMIGKHLEAIAIMAIVILAGGLGFVQEYQAERALEALKKMAALKARVIREGQEKEIAASDLVPGDVISLRTGDRVAADARLLEAINLKVDEASLTGESQTVDKSNQVIQEQNVSLGDRNNMVFMGTNVTYGRGQAVVVATGMQTEFGKIAQMLGEIEEKQTPLQISIDRVARWIGIFALTVSLLVGLLGVIQGHPLLEMFVWTVALAVAIVPEALPAVMTMTLAIGVHRMVKRHALIRKLQAVETLGAVSIICSDKTGTLTEDQMTVRKIWANHRFIEVSGAGYEPSGNFSAEEGLLDSNDEHLKLLLSASVLCNDSQLSNEKGLWTIKGDPTEGALVVAATKAKIDVRELRRKIPRMDEIPFSSERKRMTTIHLNHEGNIAYSKGAVEIILQTCDFIYQEGKEREITPKDKEVILKDAYSMSQESLRVLGIAYRKLDSTYSKDEVEFHMVFLGAVGMIDPPRRGVKEAVESCRKAGIKVIMITGDHKLTAVAIAQELGILENGRVLTGTELDALTEKEFERIVEDVQVYARVSPAHKLRIIDALAKKGKVVAMTGDGVNDAPALKKADIGVAMGITGTDVSKEASAMILTDDNFVSIVKAVEEGRTIFANIRKFLTYLLAGNMGAVFAYVVALLLKLPLPLTALQILYINLIMDGPKAVALGLEPPEPGIMEQPPRNPKVNIFSRQSLGYILGGGFWIGVVALGVFVWTLGSGSSGDFQRLSEHQLQYAMTMFFVTLTMVRTFHAFNCRSMDTSVFKLGLLSNKWLILAFFVTILTILPILYVPFLQNIFKVVPLNLKDWLIATSVSVTVLIVVEIVKLLQRARRRTSQR</sequence>
<dbReference type="FunFam" id="2.70.150.10:FF:000016">
    <property type="entry name" value="Calcium-transporting P-type ATPase putative"/>
    <property type="match status" value="1"/>
</dbReference>
<dbReference type="GO" id="GO:0046872">
    <property type="term" value="F:metal ion binding"/>
    <property type="evidence" value="ECO:0007669"/>
    <property type="project" value="UniProtKB-KW"/>
</dbReference>
<keyword evidence="8" id="KW-0547">Nucleotide-binding</keyword>
<dbReference type="GO" id="GO:0005886">
    <property type="term" value="C:plasma membrane"/>
    <property type="evidence" value="ECO:0007669"/>
    <property type="project" value="UniProtKB-SubCell"/>
</dbReference>
<evidence type="ECO:0000256" key="9">
    <source>
        <dbReference type="ARBA" id="ARBA00022837"/>
    </source>
</evidence>
<reference evidence="22 23" key="1">
    <citation type="journal article" date="2020" name="Front. Microbiol.">
        <title>Single-cell genomics of novel Actinobacteria with the Wood-Ljungdahl pathway discovered in a serpentinizing system.</title>
        <authorList>
            <person name="Merino N."/>
            <person name="Kawai M."/>
            <person name="Boyd E.S."/>
            <person name="Colman D.R."/>
            <person name="McGlynn S.E."/>
            <person name="Nealson K.H."/>
            <person name="Kurokawa K."/>
            <person name="Hongoh Y."/>
        </authorList>
    </citation>
    <scope>NUCLEOTIDE SEQUENCE [LARGE SCALE GENOMIC DNA]</scope>
    <source>
        <strain evidence="19 23">S03</strain>
        <strain evidence="20 24">S34</strain>
        <strain evidence="21 22">S47</strain>
    </source>
</reference>
<keyword evidence="24" id="KW-1185">Reference proteome</keyword>
<keyword evidence="6 17" id="KW-0812">Transmembrane</keyword>
<dbReference type="SMART" id="SM00831">
    <property type="entry name" value="Cation_ATPase_N"/>
    <property type="match status" value="1"/>
</dbReference>
<feature type="domain" description="Cation-transporting P-type ATPase N-terminal" evidence="18">
    <location>
        <begin position="5"/>
        <end position="78"/>
    </location>
</feature>
<evidence type="ECO:0000256" key="11">
    <source>
        <dbReference type="ARBA" id="ARBA00022967"/>
    </source>
</evidence>
<dbReference type="Proteomes" id="UP000574717">
    <property type="component" value="Unassembled WGS sequence"/>
</dbReference>
<dbReference type="Pfam" id="PF00690">
    <property type="entry name" value="Cation_ATPase_N"/>
    <property type="match status" value="1"/>
</dbReference>
<dbReference type="Gene3D" id="2.70.150.10">
    <property type="entry name" value="Calcium-transporting ATPase, cytoplasmic transduction domain A"/>
    <property type="match status" value="1"/>
</dbReference>
<evidence type="ECO:0000256" key="17">
    <source>
        <dbReference type="SAM" id="Phobius"/>
    </source>
</evidence>
<evidence type="ECO:0000256" key="2">
    <source>
        <dbReference type="ARBA" id="ARBA00005675"/>
    </source>
</evidence>
<dbReference type="InterPro" id="IPR050510">
    <property type="entry name" value="Cation_transp_ATPase_P-type"/>
</dbReference>
<feature type="transmembrane region" description="Helical" evidence="17">
    <location>
        <begin position="272"/>
        <end position="300"/>
    </location>
</feature>
<dbReference type="PANTHER" id="PTHR43294:SF21">
    <property type="entry name" value="CATION TRANSPORTING ATPASE"/>
    <property type="match status" value="1"/>
</dbReference>
<dbReference type="InterPro" id="IPR001757">
    <property type="entry name" value="P_typ_ATPase"/>
</dbReference>
<evidence type="ECO:0000313" key="23">
    <source>
        <dbReference type="Proteomes" id="UP000574717"/>
    </source>
</evidence>
<keyword evidence="5" id="KW-0813">Transport</keyword>
<dbReference type="GO" id="GO:0016887">
    <property type="term" value="F:ATP hydrolysis activity"/>
    <property type="evidence" value="ECO:0007669"/>
    <property type="project" value="InterPro"/>
</dbReference>
<dbReference type="InterPro" id="IPR023214">
    <property type="entry name" value="HAD_sf"/>
</dbReference>
<dbReference type="InterPro" id="IPR059000">
    <property type="entry name" value="ATPase_P-type_domA"/>
</dbReference>
<dbReference type="AlphaFoldDB" id="A0A6V8NEN8"/>
<dbReference type="PANTHER" id="PTHR43294">
    <property type="entry name" value="SODIUM/POTASSIUM-TRANSPORTING ATPASE SUBUNIT ALPHA"/>
    <property type="match status" value="1"/>
</dbReference>
<comment type="catalytic activity">
    <reaction evidence="15">
        <text>ATP + H2O = ADP + phosphate + H(+)</text>
        <dbReference type="Rhea" id="RHEA:13065"/>
        <dbReference type="ChEBI" id="CHEBI:15377"/>
        <dbReference type="ChEBI" id="CHEBI:15378"/>
        <dbReference type="ChEBI" id="CHEBI:30616"/>
        <dbReference type="ChEBI" id="CHEBI:43474"/>
        <dbReference type="ChEBI" id="CHEBI:456216"/>
    </reaction>
</comment>
<dbReference type="SUPFAM" id="SSF81660">
    <property type="entry name" value="Metal cation-transporting ATPase, ATP-binding domain N"/>
    <property type="match status" value="1"/>
</dbReference>
<dbReference type="EMBL" id="BLRZ01000009">
    <property type="protein sequence ID" value="GFP29401.1"/>
    <property type="molecule type" value="Genomic_DNA"/>
</dbReference>
<dbReference type="InterPro" id="IPR036412">
    <property type="entry name" value="HAD-like_sf"/>
</dbReference>
<dbReference type="InterPro" id="IPR018303">
    <property type="entry name" value="ATPase_P-typ_P_site"/>
</dbReference>
<dbReference type="PRINTS" id="PR00120">
    <property type="entry name" value="HATPASE"/>
</dbReference>
<evidence type="ECO:0000313" key="24">
    <source>
        <dbReference type="Proteomes" id="UP000588083"/>
    </source>
</evidence>
<dbReference type="PROSITE" id="PS00154">
    <property type="entry name" value="ATPASE_E1_E2"/>
    <property type="match status" value="1"/>
</dbReference>
<dbReference type="InterPro" id="IPR023298">
    <property type="entry name" value="ATPase_P-typ_TM_dom_sf"/>
</dbReference>
<evidence type="ECO:0000256" key="14">
    <source>
        <dbReference type="ARBA" id="ARBA00023136"/>
    </source>
</evidence>
<dbReference type="InterPro" id="IPR006413">
    <property type="entry name" value="P-type_ATPase_IIA_PMR1"/>
</dbReference>
<dbReference type="InterPro" id="IPR004014">
    <property type="entry name" value="ATPase_P-typ_cation-transptr_N"/>
</dbReference>
<evidence type="ECO:0000256" key="7">
    <source>
        <dbReference type="ARBA" id="ARBA00022723"/>
    </source>
</evidence>
<dbReference type="GO" id="GO:0005524">
    <property type="term" value="F:ATP binding"/>
    <property type="evidence" value="ECO:0007669"/>
    <property type="project" value="UniProtKB-KW"/>
</dbReference>
<keyword evidence="14 17" id="KW-0472">Membrane</keyword>
<evidence type="ECO:0000256" key="4">
    <source>
        <dbReference type="ARBA" id="ARBA00022475"/>
    </source>
</evidence>
<evidence type="ECO:0000259" key="18">
    <source>
        <dbReference type="SMART" id="SM00831"/>
    </source>
</evidence>
<comment type="similarity">
    <text evidence="2">Belongs to the cation transport ATPase (P-type) (TC 3.A.3) family. Type IIA subfamily.</text>
</comment>
<evidence type="ECO:0000313" key="20">
    <source>
        <dbReference type="EMBL" id="GFP29401.1"/>
    </source>
</evidence>